<dbReference type="PANTHER" id="PTHR21240">
    <property type="entry name" value="2-AMINO-3-CARBOXYLMUCONATE-6-SEMIALDEHYDE DECARBOXYLASE"/>
    <property type="match status" value="1"/>
</dbReference>
<dbReference type="Proteomes" id="UP001589619">
    <property type="component" value="Unassembled WGS sequence"/>
</dbReference>
<accession>A0ABV5W0N5</accession>
<dbReference type="RefSeq" id="WP_344915011.1">
    <property type="nucleotide sequence ID" value="NZ_BAAAYO010000014.1"/>
</dbReference>
<dbReference type="InterPro" id="IPR032466">
    <property type="entry name" value="Metal_Hydrolase"/>
</dbReference>
<dbReference type="InterPro" id="IPR006680">
    <property type="entry name" value="Amidohydro-rel"/>
</dbReference>
<name>A0ABV5W0N5_9BACL</name>
<dbReference type="InterPro" id="IPR032465">
    <property type="entry name" value="ACMSD"/>
</dbReference>
<evidence type="ECO:0000313" key="4">
    <source>
        <dbReference type="Proteomes" id="UP001589619"/>
    </source>
</evidence>
<organism evidence="3 4">
    <name type="scientific">Paenibacillus hodogayensis</name>
    <dbReference type="NCBI Taxonomy" id="279208"/>
    <lineage>
        <taxon>Bacteria</taxon>
        <taxon>Bacillati</taxon>
        <taxon>Bacillota</taxon>
        <taxon>Bacilli</taxon>
        <taxon>Bacillales</taxon>
        <taxon>Paenibacillaceae</taxon>
        <taxon>Paenibacillus</taxon>
    </lineage>
</organism>
<dbReference type="EMBL" id="JBHMAG010000013">
    <property type="protein sequence ID" value="MFB9753801.1"/>
    <property type="molecule type" value="Genomic_DNA"/>
</dbReference>
<comment type="caution">
    <text evidence="3">The sequence shown here is derived from an EMBL/GenBank/DDBJ whole genome shotgun (WGS) entry which is preliminary data.</text>
</comment>
<proteinExistence type="predicted"/>
<dbReference type="SUPFAM" id="SSF51556">
    <property type="entry name" value="Metallo-dependent hydrolases"/>
    <property type="match status" value="1"/>
</dbReference>
<evidence type="ECO:0000313" key="3">
    <source>
        <dbReference type="EMBL" id="MFB9753801.1"/>
    </source>
</evidence>
<dbReference type="PANTHER" id="PTHR21240:SF28">
    <property type="entry name" value="ISO-OROTATE DECARBOXYLASE (EUROFUNG)"/>
    <property type="match status" value="1"/>
</dbReference>
<evidence type="ECO:0000256" key="1">
    <source>
        <dbReference type="ARBA" id="ARBA00023239"/>
    </source>
</evidence>
<keyword evidence="1" id="KW-0456">Lyase</keyword>
<gene>
    <name evidence="3" type="ORF">ACFFNY_19710</name>
</gene>
<keyword evidence="4" id="KW-1185">Reference proteome</keyword>
<dbReference type="Pfam" id="PF04909">
    <property type="entry name" value="Amidohydro_2"/>
    <property type="match status" value="1"/>
</dbReference>
<protein>
    <submittedName>
        <fullName evidence="3">Amidohydrolase family protein</fullName>
    </submittedName>
</protein>
<dbReference type="Gene3D" id="3.20.20.140">
    <property type="entry name" value="Metal-dependent hydrolases"/>
    <property type="match status" value="1"/>
</dbReference>
<sequence length="353" mass="40145">MLSEPLKIIDCDVHNALRSERDLLPYLSDAWKNRVAQSGLGLMYSGYYSPVGVGRQDAFPPDGGGVGSDPDFVIKQLVEPFNMEYAILTGNLFSVSVGHDPDFAAAVVSAYNDHLVEHWLDKDPRFKGSIMIALQDPQLAAKEIDRLGSHPGFVQVVSSSASRMPLGQRYFHPIYEAAERNGLPIAIHPGAEGAGQANPPTAAGYPTWYIEWHTCLSTTFMAHLTSLICEGVFEKYPRLKFVFIEGGVSWLPHLMWRLDKNYTALRSQVPWLKKMPSAYIRDHCFFTTQPIEEPSRPSQLKQIFEMIDAEHILLYSSDYPHWDFDSPDHILRWLKPEERKRIFYENAKQLYKL</sequence>
<feature type="domain" description="Amidohydrolase-related" evidence="2">
    <location>
        <begin position="97"/>
        <end position="353"/>
    </location>
</feature>
<evidence type="ECO:0000259" key="2">
    <source>
        <dbReference type="Pfam" id="PF04909"/>
    </source>
</evidence>
<reference evidence="3 4" key="1">
    <citation type="submission" date="2024-09" db="EMBL/GenBank/DDBJ databases">
        <authorList>
            <person name="Sun Q."/>
            <person name="Mori K."/>
        </authorList>
    </citation>
    <scope>NUCLEOTIDE SEQUENCE [LARGE SCALE GENOMIC DNA]</scope>
    <source>
        <strain evidence="3 4">JCM 12520</strain>
    </source>
</reference>